<dbReference type="GO" id="GO:0005524">
    <property type="term" value="F:ATP binding"/>
    <property type="evidence" value="ECO:0007669"/>
    <property type="project" value="InterPro"/>
</dbReference>
<proteinExistence type="predicted"/>
<evidence type="ECO:0000313" key="1">
    <source>
        <dbReference type="EMBL" id="THB60986.1"/>
    </source>
</evidence>
<dbReference type="Proteomes" id="UP000310506">
    <property type="component" value="Unassembled WGS sequence"/>
</dbReference>
<dbReference type="AlphaFoldDB" id="A0A4S3B640"/>
<dbReference type="RefSeq" id="WP_136137231.1">
    <property type="nucleotide sequence ID" value="NZ_SDGV01000017.1"/>
</dbReference>
<name>A0A4S3B640_9ENTE</name>
<keyword evidence="2" id="KW-1185">Reference proteome</keyword>
<evidence type="ECO:0008006" key="3">
    <source>
        <dbReference type="Google" id="ProtNLM"/>
    </source>
</evidence>
<reference evidence="1 2" key="1">
    <citation type="submission" date="2019-01" db="EMBL/GenBank/DDBJ databases">
        <title>Vagococcus silagei sp. nov. isolated from brewer's grain.</title>
        <authorList>
            <person name="Guu J.-R."/>
        </authorList>
    </citation>
    <scope>NUCLEOTIDE SEQUENCE [LARGE SCALE GENOMIC DNA]</scope>
    <source>
        <strain evidence="1 2">2B-2</strain>
    </source>
</reference>
<dbReference type="PANTHER" id="PTHR40453:SF1">
    <property type="entry name" value="PROTEIN YOEF"/>
    <property type="match status" value="1"/>
</dbReference>
<dbReference type="EMBL" id="SDGV01000017">
    <property type="protein sequence ID" value="THB60986.1"/>
    <property type="molecule type" value="Genomic_DNA"/>
</dbReference>
<dbReference type="PANTHER" id="PTHR40453">
    <property type="entry name" value="PROTEIN YOEF"/>
    <property type="match status" value="1"/>
</dbReference>
<dbReference type="InterPro" id="IPR012381">
    <property type="entry name" value="EutP_PduV"/>
</dbReference>
<comment type="caution">
    <text evidence="1">The sequence shown here is derived from an EMBL/GenBank/DDBJ whole genome shotgun (WGS) entry which is preliminary data.</text>
</comment>
<organism evidence="1 2">
    <name type="scientific">Vagococcus silagei</name>
    <dbReference type="NCBI Taxonomy" id="2508885"/>
    <lineage>
        <taxon>Bacteria</taxon>
        <taxon>Bacillati</taxon>
        <taxon>Bacillota</taxon>
        <taxon>Bacilli</taxon>
        <taxon>Lactobacillales</taxon>
        <taxon>Enterococcaceae</taxon>
        <taxon>Vagococcus</taxon>
    </lineage>
</organism>
<accession>A0A4S3B640</accession>
<sequence>MSKRILIIGPNHAGKAFLAHYIEHGEIGGRRKAHITFGQDTICVPGTYLESPWMHKHIIAMKQKADIVLMLHKRQKVKEAYPPNFEKVFNQPVIQVLTDSSEIEDDLSQEGRQRLLLAAGLTTNDCYLKLNQEVDFKRLLTRVQQERRAKNGNV</sequence>
<dbReference type="OrthoDB" id="6179at2"/>
<dbReference type="Pfam" id="PF10662">
    <property type="entry name" value="PduV-EutP"/>
    <property type="match status" value="1"/>
</dbReference>
<protein>
    <recommendedName>
        <fullName evidence="3">Ethanolamine utilization protein EutP</fullName>
    </recommendedName>
</protein>
<dbReference type="GO" id="GO:0006576">
    <property type="term" value="P:biogenic amine metabolic process"/>
    <property type="evidence" value="ECO:0007669"/>
    <property type="project" value="InterPro"/>
</dbReference>
<evidence type="ECO:0000313" key="2">
    <source>
        <dbReference type="Proteomes" id="UP000310506"/>
    </source>
</evidence>
<gene>
    <name evidence="1" type="ORF">ESZ54_08445</name>
</gene>